<dbReference type="InterPro" id="IPR005846">
    <property type="entry name" value="A-D-PHexomutase_a/b/a-III"/>
</dbReference>
<dbReference type="InterPro" id="IPR005843">
    <property type="entry name" value="A-D-PHexomutase_C"/>
</dbReference>
<comment type="similarity">
    <text evidence="5 15">Belongs to the phosphohexose mutase family.</text>
</comment>
<comment type="caution">
    <text evidence="20">The sequence shown here is derived from an EMBL/GenBank/DDBJ whole genome shotgun (WGS) entry which is preliminary data.</text>
</comment>
<dbReference type="GO" id="GO:0000287">
    <property type="term" value="F:magnesium ion binding"/>
    <property type="evidence" value="ECO:0007669"/>
    <property type="project" value="InterPro"/>
</dbReference>
<dbReference type="AlphaFoldDB" id="A0A2V3WEC8"/>
<evidence type="ECO:0000259" key="16">
    <source>
        <dbReference type="Pfam" id="PF00408"/>
    </source>
</evidence>
<dbReference type="Pfam" id="PF02879">
    <property type="entry name" value="PGM_PMM_II"/>
    <property type="match status" value="1"/>
</dbReference>
<evidence type="ECO:0000313" key="21">
    <source>
        <dbReference type="Proteomes" id="UP000247922"/>
    </source>
</evidence>
<dbReference type="InterPro" id="IPR016055">
    <property type="entry name" value="A-D-PHexomutase_a/b/a-I/II/III"/>
</dbReference>
<dbReference type="Gene3D" id="3.40.120.10">
    <property type="entry name" value="Alpha-D-Glucose-1,6-Bisphosphate, subunit A, domain 3"/>
    <property type="match status" value="3"/>
</dbReference>
<evidence type="ECO:0000313" key="20">
    <source>
        <dbReference type="EMBL" id="PXW92983.1"/>
    </source>
</evidence>
<dbReference type="RefSeq" id="WP_110250084.1">
    <property type="nucleotide sequence ID" value="NZ_QJJR01000001.1"/>
</dbReference>
<dbReference type="GO" id="GO:0006006">
    <property type="term" value="P:glucose metabolic process"/>
    <property type="evidence" value="ECO:0007669"/>
    <property type="project" value="UniProtKB-KW"/>
</dbReference>
<dbReference type="EC" id="5.4.2.2" evidence="6"/>
<evidence type="ECO:0000256" key="4">
    <source>
        <dbReference type="ARBA" id="ARBA00005189"/>
    </source>
</evidence>
<dbReference type="PROSITE" id="PS00710">
    <property type="entry name" value="PGM_PMM"/>
    <property type="match status" value="1"/>
</dbReference>
<dbReference type="Pfam" id="PF00408">
    <property type="entry name" value="PGM_PMM_IV"/>
    <property type="match status" value="1"/>
</dbReference>
<evidence type="ECO:0000256" key="5">
    <source>
        <dbReference type="ARBA" id="ARBA00010231"/>
    </source>
</evidence>
<keyword evidence="8" id="KW-0597">Phosphoprotein</keyword>
<keyword evidence="7" id="KW-0313">Glucose metabolism</keyword>
<evidence type="ECO:0000256" key="14">
    <source>
        <dbReference type="ARBA" id="ARBA00041467"/>
    </source>
</evidence>
<name>A0A2V3WEC8_9BACI</name>
<evidence type="ECO:0000256" key="12">
    <source>
        <dbReference type="ARBA" id="ARBA00039995"/>
    </source>
</evidence>
<feature type="domain" description="Alpha-D-phosphohexomutase alpha/beta/alpha" evidence="18">
    <location>
        <begin position="211"/>
        <end position="317"/>
    </location>
</feature>
<dbReference type="InterPro" id="IPR005844">
    <property type="entry name" value="A-D-PHexomutase_a/b/a-I"/>
</dbReference>
<feature type="domain" description="Alpha-D-phosphohexomutase alpha/beta/alpha" evidence="19">
    <location>
        <begin position="327"/>
        <end position="453"/>
    </location>
</feature>
<dbReference type="GO" id="GO:0008973">
    <property type="term" value="F:phosphopentomutase activity"/>
    <property type="evidence" value="ECO:0007669"/>
    <property type="project" value="TreeGrafter"/>
</dbReference>
<dbReference type="Pfam" id="PF02878">
    <property type="entry name" value="PGM_PMM_I"/>
    <property type="match status" value="1"/>
</dbReference>
<evidence type="ECO:0000256" key="1">
    <source>
        <dbReference type="ARBA" id="ARBA00000443"/>
    </source>
</evidence>
<evidence type="ECO:0000256" key="7">
    <source>
        <dbReference type="ARBA" id="ARBA00022526"/>
    </source>
</evidence>
<dbReference type="Gene3D" id="3.30.310.50">
    <property type="entry name" value="Alpha-D-phosphohexomutase, C-terminal domain"/>
    <property type="match status" value="1"/>
</dbReference>
<dbReference type="Proteomes" id="UP000247922">
    <property type="component" value="Unassembled WGS sequence"/>
</dbReference>
<evidence type="ECO:0000256" key="6">
    <source>
        <dbReference type="ARBA" id="ARBA00012728"/>
    </source>
</evidence>
<dbReference type="OrthoDB" id="9806956at2"/>
<dbReference type="SUPFAM" id="SSF53738">
    <property type="entry name" value="Phosphoglucomutase, first 3 domains"/>
    <property type="match status" value="3"/>
</dbReference>
<dbReference type="InterPro" id="IPR005845">
    <property type="entry name" value="A-D-PHexomutase_a/b/a-II"/>
</dbReference>
<dbReference type="GO" id="GO:0006166">
    <property type="term" value="P:purine ribonucleoside salvage"/>
    <property type="evidence" value="ECO:0007669"/>
    <property type="project" value="TreeGrafter"/>
</dbReference>
<dbReference type="PANTHER" id="PTHR45745:SF1">
    <property type="entry name" value="PHOSPHOGLUCOMUTASE 2B-RELATED"/>
    <property type="match status" value="1"/>
</dbReference>
<comment type="catalytic activity">
    <reaction evidence="1">
        <text>alpha-D-glucose 1-phosphate = alpha-D-glucose 6-phosphate</text>
        <dbReference type="Rhea" id="RHEA:23536"/>
        <dbReference type="ChEBI" id="CHEBI:58225"/>
        <dbReference type="ChEBI" id="CHEBI:58601"/>
        <dbReference type="EC" id="5.4.2.2"/>
    </reaction>
</comment>
<reference evidence="20 21" key="1">
    <citation type="submission" date="2018-05" db="EMBL/GenBank/DDBJ databases">
        <title>Genomic Encyclopedia of Type Strains, Phase IV (KMG-IV): sequencing the most valuable type-strain genomes for metagenomic binning, comparative biology and taxonomic classification.</title>
        <authorList>
            <person name="Goeker M."/>
        </authorList>
    </citation>
    <scope>NUCLEOTIDE SEQUENCE [LARGE SCALE GENOMIC DNA]</scope>
    <source>
        <strain evidence="20 21">DSM 22440</strain>
    </source>
</reference>
<evidence type="ECO:0000256" key="10">
    <source>
        <dbReference type="ARBA" id="ARBA00022842"/>
    </source>
</evidence>
<dbReference type="GO" id="GO:0004614">
    <property type="term" value="F:phosphoglucomutase activity"/>
    <property type="evidence" value="ECO:0007669"/>
    <property type="project" value="UniProtKB-EC"/>
</dbReference>
<dbReference type="InterPro" id="IPR016066">
    <property type="entry name" value="A-D-PHexomutase_CS"/>
</dbReference>
<keyword evidence="7" id="KW-0119">Carbohydrate metabolism</keyword>
<evidence type="ECO:0000256" key="8">
    <source>
        <dbReference type="ARBA" id="ARBA00022553"/>
    </source>
</evidence>
<evidence type="ECO:0000256" key="9">
    <source>
        <dbReference type="ARBA" id="ARBA00022723"/>
    </source>
</evidence>
<dbReference type="Pfam" id="PF02880">
    <property type="entry name" value="PGM_PMM_III"/>
    <property type="match status" value="1"/>
</dbReference>
<evidence type="ECO:0000259" key="18">
    <source>
        <dbReference type="Pfam" id="PF02879"/>
    </source>
</evidence>
<sequence length="580" mass="64258">MSWQVTYEKWASFPDLDPELKQQLADIEADEKKLEDSFYKELEFGTGGMRGELGPGTNRLNIYTIRKAAEGLAHYIEKQGDKAKEMGVAIAYDVRFKSPEFSMEAAKVLATHGIKTYVFESLRSTPELSFAVRHLGCFSGIMVTASHNPPEYNGFKVYNEEGGQVLAEEAEAIIAEVNQVENELIVDAREKADLEAEGRIEIIGQEVDDAYQSALKSIIQQQDLIDRVGADLKIIFTPLHGTANHPVRQALSAMGFSDVEIVKEQEEPDPTFKTVKSPNPEEHDAFALAIKQGQAVEADILVGTDPDGDRVGVATKNEAGDYVVLTGNQVGALMLDYLIESKKKKGTFSKDLTVLKTIVTSEIGRDIATYHGLDTIDTLTGFKFIGEQIKNFESIDDKTFLFGYEESYGYLVGDFVRDKDAIQAVMLAAEVAAYYKDQGKTLYQGLQALFEKYGYYYESLQSLTLKGKDGAEQIVALIKDFRENPPTSVAGQKVIAVEDYHASVRTALESQATQPIALPQSNVLKYFLEDGSWFCVRPSGTEPKVKFYFGVTGDAEIETKSKLNEIEAGVMKRVEAFIAE</sequence>
<dbReference type="InterPro" id="IPR036900">
    <property type="entry name" value="A-D-PHexomutase_C_sf"/>
</dbReference>
<evidence type="ECO:0000259" key="19">
    <source>
        <dbReference type="Pfam" id="PF02880"/>
    </source>
</evidence>
<feature type="domain" description="Alpha-D-phosphohexomutase C-terminal" evidence="16">
    <location>
        <begin position="510"/>
        <end position="558"/>
    </location>
</feature>
<dbReference type="PANTHER" id="PTHR45745">
    <property type="entry name" value="PHOSPHOMANNOMUTASE 45A"/>
    <property type="match status" value="1"/>
</dbReference>
<feature type="domain" description="Alpha-D-phosphohexomutase alpha/beta/alpha" evidence="17">
    <location>
        <begin position="43"/>
        <end position="182"/>
    </location>
</feature>
<evidence type="ECO:0000256" key="3">
    <source>
        <dbReference type="ARBA" id="ARBA00005164"/>
    </source>
</evidence>
<keyword evidence="10 15" id="KW-0460">Magnesium</keyword>
<evidence type="ECO:0000259" key="17">
    <source>
        <dbReference type="Pfam" id="PF02878"/>
    </source>
</evidence>
<keyword evidence="21" id="KW-1185">Reference proteome</keyword>
<accession>A0A2V3WEC8</accession>
<comment type="pathway">
    <text evidence="4">Lipid metabolism.</text>
</comment>
<dbReference type="InterPro" id="IPR005841">
    <property type="entry name" value="Alpha-D-phosphohexomutase_SF"/>
</dbReference>
<organism evidence="20 21">
    <name type="scientific">Streptohalobacillus salinus</name>
    <dbReference type="NCBI Taxonomy" id="621096"/>
    <lineage>
        <taxon>Bacteria</taxon>
        <taxon>Bacillati</taxon>
        <taxon>Bacillota</taxon>
        <taxon>Bacilli</taxon>
        <taxon>Bacillales</taxon>
        <taxon>Bacillaceae</taxon>
        <taxon>Streptohalobacillus</taxon>
    </lineage>
</organism>
<comment type="cofactor">
    <cofactor evidence="2">
        <name>Mg(2+)</name>
        <dbReference type="ChEBI" id="CHEBI:18420"/>
    </cofactor>
</comment>
<proteinExistence type="inferred from homology"/>
<dbReference type="SUPFAM" id="SSF55957">
    <property type="entry name" value="Phosphoglucomutase, C-terminal domain"/>
    <property type="match status" value="1"/>
</dbReference>
<evidence type="ECO:0000256" key="2">
    <source>
        <dbReference type="ARBA" id="ARBA00001946"/>
    </source>
</evidence>
<gene>
    <name evidence="20" type="ORF">DES38_10163</name>
</gene>
<evidence type="ECO:0000256" key="11">
    <source>
        <dbReference type="ARBA" id="ARBA00023235"/>
    </source>
</evidence>
<keyword evidence="11" id="KW-0413">Isomerase</keyword>
<evidence type="ECO:0000256" key="15">
    <source>
        <dbReference type="RuleBase" id="RU004326"/>
    </source>
</evidence>
<dbReference type="PRINTS" id="PR00509">
    <property type="entry name" value="PGMPMM"/>
</dbReference>
<dbReference type="EMBL" id="QJJR01000001">
    <property type="protein sequence ID" value="PXW92983.1"/>
    <property type="molecule type" value="Genomic_DNA"/>
</dbReference>
<protein>
    <recommendedName>
        <fullName evidence="12">Phosphoglucomutase</fullName>
        <ecNumber evidence="6">5.4.2.2</ecNumber>
    </recommendedName>
    <alternativeName>
        <fullName evidence="14">Alpha-phosphoglucomutase</fullName>
    </alternativeName>
    <alternativeName>
        <fullName evidence="13">Glucose phosphomutase</fullName>
    </alternativeName>
</protein>
<dbReference type="CDD" id="cd05799">
    <property type="entry name" value="PGM2"/>
    <property type="match status" value="1"/>
</dbReference>
<evidence type="ECO:0000256" key="13">
    <source>
        <dbReference type="ARBA" id="ARBA00041398"/>
    </source>
</evidence>
<comment type="pathway">
    <text evidence="3">Glycolipid metabolism; diglucosyl-diacylglycerol biosynthesis.</text>
</comment>
<keyword evidence="9 15" id="KW-0479">Metal-binding</keyword>